<proteinExistence type="predicted"/>
<dbReference type="PANTHER" id="PTHR13340:SF2">
    <property type="entry name" value="GATA ZINC FINGER DOMAIN-CONTAINING PROTEIN 1"/>
    <property type="match status" value="1"/>
</dbReference>
<feature type="compositionally biased region" description="Basic residues" evidence="6">
    <location>
        <begin position="83"/>
        <end position="94"/>
    </location>
</feature>
<evidence type="ECO:0000256" key="1">
    <source>
        <dbReference type="ARBA" id="ARBA00004123"/>
    </source>
</evidence>
<keyword evidence="4" id="KW-0862">Zinc</keyword>
<evidence type="ECO:0000256" key="2">
    <source>
        <dbReference type="ARBA" id="ARBA00022723"/>
    </source>
</evidence>
<name>A0A1A9X0P3_9MUSC</name>
<keyword evidence="3" id="KW-0863">Zinc-finger</keyword>
<protein>
    <recommendedName>
        <fullName evidence="9">GATA zinc finger domain-containing protein 1</fullName>
    </recommendedName>
</protein>
<keyword evidence="8" id="KW-1185">Reference proteome</keyword>
<dbReference type="InterPro" id="IPR039050">
    <property type="entry name" value="GATAD1"/>
</dbReference>
<evidence type="ECO:0000256" key="4">
    <source>
        <dbReference type="ARBA" id="ARBA00022833"/>
    </source>
</evidence>
<evidence type="ECO:0000313" key="7">
    <source>
        <dbReference type="EnsemblMetazoa" id="GBRI039821-PA"/>
    </source>
</evidence>
<dbReference type="Proteomes" id="UP000091820">
    <property type="component" value="Unassembled WGS sequence"/>
</dbReference>
<keyword evidence="5" id="KW-0539">Nucleus</keyword>
<dbReference type="AlphaFoldDB" id="A0A1A9X0P3"/>
<evidence type="ECO:0008006" key="9">
    <source>
        <dbReference type="Google" id="ProtNLM"/>
    </source>
</evidence>
<dbReference type="STRING" id="37001.A0A1A9X0P3"/>
<evidence type="ECO:0000313" key="8">
    <source>
        <dbReference type="Proteomes" id="UP000091820"/>
    </source>
</evidence>
<dbReference type="GO" id="GO:0006325">
    <property type="term" value="P:chromatin organization"/>
    <property type="evidence" value="ECO:0007669"/>
    <property type="project" value="TreeGrafter"/>
</dbReference>
<evidence type="ECO:0000256" key="5">
    <source>
        <dbReference type="ARBA" id="ARBA00023242"/>
    </source>
</evidence>
<feature type="region of interest" description="Disordered" evidence="6">
    <location>
        <begin position="83"/>
        <end position="118"/>
    </location>
</feature>
<keyword evidence="2" id="KW-0479">Metal-binding</keyword>
<accession>A0A1A9X0P3</accession>
<dbReference type="PANTHER" id="PTHR13340">
    <property type="entry name" value="GATA ZINC FINGER DOMAIN-CONTAINING"/>
    <property type="match status" value="1"/>
</dbReference>
<dbReference type="VEuPathDB" id="VectorBase:GBRI039821"/>
<feature type="compositionally biased region" description="Low complexity" evidence="6">
    <location>
        <begin position="103"/>
        <end position="116"/>
    </location>
</feature>
<sequence length="276" mass="31370">MPPKVNPICVVCKNVESLLWRSADLGQICQECFEIREIKDKEFSEYKSAEINGDNKIKTNKEKDNKEVVTIENKNNIGEEKRLRKSTRTTRFKTKLNNANTNSSSEKTSSSGGSTKILCKGRNRRSLFKRTPFKTPLAQATTHSAQSVFHKGSYLQVGDIVSLVDGENNVYYAQIRGLLVDSYSEKSAYLTWLIPTQESPDPKDGFDAATYLIGPDEELSRKLSCLEFVMHAPSNYYLDRTTPFPLPDDMEYDTKPGGYIWTTLPEVHRNNSKEIY</sequence>
<reference evidence="7" key="2">
    <citation type="submission" date="2020-05" db="UniProtKB">
        <authorList>
            <consortium name="EnsemblMetazoa"/>
        </authorList>
    </citation>
    <scope>IDENTIFICATION</scope>
    <source>
        <strain evidence="7">IAEA</strain>
    </source>
</reference>
<organism evidence="7 8">
    <name type="scientific">Glossina brevipalpis</name>
    <dbReference type="NCBI Taxonomy" id="37001"/>
    <lineage>
        <taxon>Eukaryota</taxon>
        <taxon>Metazoa</taxon>
        <taxon>Ecdysozoa</taxon>
        <taxon>Arthropoda</taxon>
        <taxon>Hexapoda</taxon>
        <taxon>Insecta</taxon>
        <taxon>Pterygota</taxon>
        <taxon>Neoptera</taxon>
        <taxon>Endopterygota</taxon>
        <taxon>Diptera</taxon>
        <taxon>Brachycera</taxon>
        <taxon>Muscomorpha</taxon>
        <taxon>Hippoboscoidea</taxon>
        <taxon>Glossinidae</taxon>
        <taxon>Glossina</taxon>
    </lineage>
</organism>
<evidence type="ECO:0000256" key="6">
    <source>
        <dbReference type="SAM" id="MobiDB-lite"/>
    </source>
</evidence>
<dbReference type="GO" id="GO:0005634">
    <property type="term" value="C:nucleus"/>
    <property type="evidence" value="ECO:0007669"/>
    <property type="project" value="UniProtKB-SubCell"/>
</dbReference>
<dbReference type="GO" id="GO:0008270">
    <property type="term" value="F:zinc ion binding"/>
    <property type="evidence" value="ECO:0007669"/>
    <property type="project" value="UniProtKB-KW"/>
</dbReference>
<reference evidence="8" key="1">
    <citation type="submission" date="2014-03" db="EMBL/GenBank/DDBJ databases">
        <authorList>
            <person name="Aksoy S."/>
            <person name="Warren W."/>
            <person name="Wilson R.K."/>
        </authorList>
    </citation>
    <scope>NUCLEOTIDE SEQUENCE [LARGE SCALE GENOMIC DNA]</scope>
    <source>
        <strain evidence="8">IAEA</strain>
    </source>
</reference>
<comment type="subcellular location">
    <subcellularLocation>
        <location evidence="1">Nucleus</location>
    </subcellularLocation>
</comment>
<dbReference type="EnsemblMetazoa" id="GBRI039821-RA">
    <property type="protein sequence ID" value="GBRI039821-PA"/>
    <property type="gene ID" value="GBRI039821"/>
</dbReference>
<evidence type="ECO:0000256" key="3">
    <source>
        <dbReference type="ARBA" id="ARBA00022771"/>
    </source>
</evidence>